<evidence type="ECO:0000256" key="2">
    <source>
        <dbReference type="ARBA" id="ARBA00012438"/>
    </source>
</evidence>
<dbReference type="PANTHER" id="PTHR43547">
    <property type="entry name" value="TWO-COMPONENT HISTIDINE KINASE"/>
    <property type="match status" value="1"/>
</dbReference>
<dbReference type="InterPro" id="IPR005467">
    <property type="entry name" value="His_kinase_dom"/>
</dbReference>
<dbReference type="EC" id="2.7.13.3" evidence="2"/>
<dbReference type="InterPro" id="IPR036097">
    <property type="entry name" value="HisK_dim/P_sf"/>
</dbReference>
<dbReference type="SMART" id="SM00387">
    <property type="entry name" value="HATPase_c"/>
    <property type="match status" value="1"/>
</dbReference>
<keyword evidence="3" id="KW-0597">Phosphoprotein</keyword>
<dbReference type="SUPFAM" id="SSF55874">
    <property type="entry name" value="ATPase domain of HSP90 chaperone/DNA topoisomerase II/histidine kinase"/>
    <property type="match status" value="1"/>
</dbReference>
<feature type="domain" description="Histidine kinase" evidence="6">
    <location>
        <begin position="171"/>
        <end position="387"/>
    </location>
</feature>
<dbReference type="Gene3D" id="3.30.565.10">
    <property type="entry name" value="Histidine kinase-like ATPase, C-terminal domain"/>
    <property type="match status" value="1"/>
</dbReference>
<dbReference type="EMBL" id="QPKV01000002">
    <property type="protein sequence ID" value="RDC57853.1"/>
    <property type="molecule type" value="Genomic_DNA"/>
</dbReference>
<proteinExistence type="predicted"/>
<evidence type="ECO:0000256" key="5">
    <source>
        <dbReference type="ARBA" id="ARBA00022777"/>
    </source>
</evidence>
<keyword evidence="4" id="KW-0808">Transferase</keyword>
<dbReference type="InterPro" id="IPR003594">
    <property type="entry name" value="HATPase_dom"/>
</dbReference>
<dbReference type="PANTHER" id="PTHR43547:SF2">
    <property type="entry name" value="HYBRID SIGNAL TRANSDUCTION HISTIDINE KINASE C"/>
    <property type="match status" value="1"/>
</dbReference>
<gene>
    <name evidence="7" type="ORF">DU508_02555</name>
</gene>
<evidence type="ECO:0000256" key="3">
    <source>
        <dbReference type="ARBA" id="ARBA00022553"/>
    </source>
</evidence>
<dbReference type="InterPro" id="IPR036890">
    <property type="entry name" value="HATPase_C_sf"/>
</dbReference>
<dbReference type="Proteomes" id="UP000253961">
    <property type="component" value="Unassembled WGS sequence"/>
</dbReference>
<dbReference type="AlphaFoldDB" id="A0A369PZ04"/>
<dbReference type="PROSITE" id="PS50109">
    <property type="entry name" value="HIS_KIN"/>
    <property type="match status" value="1"/>
</dbReference>
<evidence type="ECO:0000256" key="4">
    <source>
        <dbReference type="ARBA" id="ARBA00022679"/>
    </source>
</evidence>
<dbReference type="OrthoDB" id="9811889at2"/>
<keyword evidence="5 7" id="KW-0418">Kinase</keyword>
<sequence>MQSKSPENIIPDHEKLRLQKLFYYEILNSPAENTFDNISSLASEIFEVPHAGICFIEEENIFIKSQIGAAVETKRKNSPVSLAILGNDVQVISNKEFSSDNEKIKFFAVAPIQSPDGFNIGAIYVFDTVFKTPSNNQIKMLARLAEMVIDKLETRIAIRKSLSAQDDRLHVLIHDLKNPMTTISLQSELIGRISNIDEKAVLIASKINVQSKKIVDSLNEILISARKESGSFKPQKVKVDLKEILEIVTKNLALTANQKKQSFVIDIDSALEIFGDTDKLKVLFFQLLHNAIKFSDESTAIMISHQTEENLITIAIKDQGVGLSAEDLEKLFIKFARLSAIPTHKENSNGLGLTMAKMFVDMHKGKLWAESEGKNKGTTFFVQLPVK</sequence>
<dbReference type="RefSeq" id="WP_115401274.1">
    <property type="nucleotide sequence ID" value="NZ_QPKV01000002.1"/>
</dbReference>
<organism evidence="7 8">
    <name type="scientific">Pedobacter chinensis</name>
    <dbReference type="NCBI Taxonomy" id="2282421"/>
    <lineage>
        <taxon>Bacteria</taxon>
        <taxon>Pseudomonadati</taxon>
        <taxon>Bacteroidota</taxon>
        <taxon>Sphingobacteriia</taxon>
        <taxon>Sphingobacteriales</taxon>
        <taxon>Sphingobacteriaceae</taxon>
        <taxon>Pedobacter</taxon>
    </lineage>
</organism>
<dbReference type="PRINTS" id="PR00344">
    <property type="entry name" value="BCTRLSENSOR"/>
</dbReference>
<accession>A0A369PZ04</accession>
<dbReference type="Gene3D" id="1.10.287.130">
    <property type="match status" value="1"/>
</dbReference>
<dbReference type="InterPro" id="IPR004358">
    <property type="entry name" value="Sig_transdc_His_kin-like_C"/>
</dbReference>
<dbReference type="SMART" id="SM00388">
    <property type="entry name" value="HisKA"/>
    <property type="match status" value="1"/>
</dbReference>
<dbReference type="Pfam" id="PF02518">
    <property type="entry name" value="HATPase_c"/>
    <property type="match status" value="1"/>
</dbReference>
<dbReference type="CDD" id="cd00082">
    <property type="entry name" value="HisKA"/>
    <property type="match status" value="1"/>
</dbReference>
<protein>
    <recommendedName>
        <fullName evidence="2">histidine kinase</fullName>
        <ecNumber evidence="2">2.7.13.3</ecNumber>
    </recommendedName>
</protein>
<dbReference type="SUPFAM" id="SSF55781">
    <property type="entry name" value="GAF domain-like"/>
    <property type="match status" value="1"/>
</dbReference>
<evidence type="ECO:0000256" key="1">
    <source>
        <dbReference type="ARBA" id="ARBA00000085"/>
    </source>
</evidence>
<dbReference type="InterPro" id="IPR003661">
    <property type="entry name" value="HisK_dim/P_dom"/>
</dbReference>
<dbReference type="GO" id="GO:0000155">
    <property type="term" value="F:phosphorelay sensor kinase activity"/>
    <property type="evidence" value="ECO:0007669"/>
    <property type="project" value="InterPro"/>
</dbReference>
<evidence type="ECO:0000313" key="8">
    <source>
        <dbReference type="Proteomes" id="UP000253961"/>
    </source>
</evidence>
<reference evidence="7 8" key="1">
    <citation type="submission" date="2018-07" db="EMBL/GenBank/DDBJ databases">
        <title>Pedobacter sp. nov., isolated from soil.</title>
        <authorList>
            <person name="Zhou L.Y."/>
            <person name="Du Z.J."/>
        </authorList>
    </citation>
    <scope>NUCLEOTIDE SEQUENCE [LARGE SCALE GENOMIC DNA]</scope>
    <source>
        <strain evidence="7 8">JDX94</strain>
    </source>
</reference>
<dbReference type="FunFam" id="3.30.565.10:FF:000006">
    <property type="entry name" value="Sensor histidine kinase WalK"/>
    <property type="match status" value="1"/>
</dbReference>
<evidence type="ECO:0000313" key="7">
    <source>
        <dbReference type="EMBL" id="RDC57853.1"/>
    </source>
</evidence>
<evidence type="ECO:0000259" key="6">
    <source>
        <dbReference type="PROSITE" id="PS50109"/>
    </source>
</evidence>
<keyword evidence="8" id="KW-1185">Reference proteome</keyword>
<comment type="catalytic activity">
    <reaction evidence="1">
        <text>ATP + protein L-histidine = ADP + protein N-phospho-L-histidine.</text>
        <dbReference type="EC" id="2.7.13.3"/>
    </reaction>
</comment>
<name>A0A369PZ04_9SPHI</name>
<comment type="caution">
    <text evidence="7">The sequence shown here is derived from an EMBL/GenBank/DDBJ whole genome shotgun (WGS) entry which is preliminary data.</text>
</comment>
<dbReference type="SUPFAM" id="SSF47384">
    <property type="entry name" value="Homodimeric domain of signal transducing histidine kinase"/>
    <property type="match status" value="1"/>
</dbReference>